<protein>
    <submittedName>
        <fullName evidence="2">Uncharacterized protein</fullName>
    </submittedName>
</protein>
<dbReference type="EMBL" id="CADCXU010028805">
    <property type="protein sequence ID" value="CAB0015231.1"/>
    <property type="molecule type" value="Genomic_DNA"/>
</dbReference>
<evidence type="ECO:0000313" key="3">
    <source>
        <dbReference type="Proteomes" id="UP000479000"/>
    </source>
</evidence>
<feature type="region of interest" description="Disordered" evidence="1">
    <location>
        <begin position="1"/>
        <end position="32"/>
    </location>
</feature>
<evidence type="ECO:0000256" key="1">
    <source>
        <dbReference type="SAM" id="MobiDB-lite"/>
    </source>
</evidence>
<dbReference type="Proteomes" id="UP000479000">
    <property type="component" value="Unassembled WGS sequence"/>
</dbReference>
<dbReference type="AlphaFoldDB" id="A0A6H5HBV5"/>
<evidence type="ECO:0000313" key="2">
    <source>
        <dbReference type="EMBL" id="CAB0015231.1"/>
    </source>
</evidence>
<accession>A0A6H5HBV5</accession>
<proteinExistence type="predicted"/>
<keyword evidence="3" id="KW-1185">Reference proteome</keyword>
<organism evidence="2 3">
    <name type="scientific">Nesidiocoris tenuis</name>
    <dbReference type="NCBI Taxonomy" id="355587"/>
    <lineage>
        <taxon>Eukaryota</taxon>
        <taxon>Metazoa</taxon>
        <taxon>Ecdysozoa</taxon>
        <taxon>Arthropoda</taxon>
        <taxon>Hexapoda</taxon>
        <taxon>Insecta</taxon>
        <taxon>Pterygota</taxon>
        <taxon>Neoptera</taxon>
        <taxon>Paraneoptera</taxon>
        <taxon>Hemiptera</taxon>
        <taxon>Heteroptera</taxon>
        <taxon>Panheteroptera</taxon>
        <taxon>Cimicomorpha</taxon>
        <taxon>Miridae</taxon>
        <taxon>Dicyphina</taxon>
        <taxon>Nesidiocoris</taxon>
    </lineage>
</organism>
<feature type="compositionally biased region" description="Basic and acidic residues" evidence="1">
    <location>
        <begin position="20"/>
        <end position="32"/>
    </location>
</feature>
<reference evidence="2 3" key="1">
    <citation type="submission" date="2020-02" db="EMBL/GenBank/DDBJ databases">
        <authorList>
            <person name="Ferguson B K."/>
        </authorList>
    </citation>
    <scope>NUCLEOTIDE SEQUENCE [LARGE SCALE GENOMIC DNA]</scope>
</reference>
<gene>
    <name evidence="2" type="ORF">NTEN_LOCUS19584</name>
</gene>
<name>A0A6H5HBV5_9HEMI</name>
<sequence>MKLDVSAHPPIGPDHPLSSRGKDRCHFPPDRTQDTNLIFRPVTTSAIYSALARFCGSEKRFAFGPEQNGTAESVNGRLGFFNCYFAIKLT</sequence>
<feature type="non-terminal residue" evidence="2">
    <location>
        <position position="90"/>
    </location>
</feature>